<organism evidence="8 9">
    <name type="scientific">Lactiplantibacillus songbeiensis</name>
    <dbReference type="NCBI Taxonomy" id="2559920"/>
    <lineage>
        <taxon>Bacteria</taxon>
        <taxon>Bacillati</taxon>
        <taxon>Bacillota</taxon>
        <taxon>Bacilli</taxon>
        <taxon>Lactobacillales</taxon>
        <taxon>Lactobacillaceae</taxon>
        <taxon>Lactiplantibacillus</taxon>
    </lineage>
</organism>
<keyword evidence="6" id="KW-1133">Transmembrane helix</keyword>
<dbReference type="InterPro" id="IPR013783">
    <property type="entry name" value="Ig-like_fold"/>
</dbReference>
<dbReference type="InterPro" id="IPR011889">
    <property type="entry name" value="Liste_lipo_26"/>
</dbReference>
<proteinExistence type="predicted"/>
<dbReference type="PANTHER" id="PTHR45661">
    <property type="entry name" value="SURFACE ANTIGEN"/>
    <property type="match status" value="1"/>
</dbReference>
<feature type="region of interest" description="Disordered" evidence="5">
    <location>
        <begin position="64"/>
        <end position="178"/>
    </location>
</feature>
<dbReference type="PROSITE" id="PS50847">
    <property type="entry name" value="GRAM_POS_ANCHORING"/>
    <property type="match status" value="1"/>
</dbReference>
<keyword evidence="3" id="KW-0732">Signal</keyword>
<name>A0ABW4C398_9LACO</name>
<evidence type="ECO:0000313" key="9">
    <source>
        <dbReference type="Proteomes" id="UP001597188"/>
    </source>
</evidence>
<gene>
    <name evidence="8" type="ORF">ACFQ5L_08195</name>
</gene>
<evidence type="ECO:0000256" key="1">
    <source>
        <dbReference type="ARBA" id="ARBA00022512"/>
    </source>
</evidence>
<dbReference type="SUPFAM" id="SSF52058">
    <property type="entry name" value="L domain-like"/>
    <property type="match status" value="1"/>
</dbReference>
<keyword evidence="4" id="KW-0572">Peptidoglycan-anchor</keyword>
<keyword evidence="6" id="KW-0472">Membrane</keyword>
<dbReference type="InterPro" id="IPR022038">
    <property type="entry name" value="Ig-like_bact"/>
</dbReference>
<feature type="region of interest" description="Disordered" evidence="5">
    <location>
        <begin position="1425"/>
        <end position="1536"/>
    </location>
</feature>
<dbReference type="InterPro" id="IPR005046">
    <property type="entry name" value="DUF285"/>
</dbReference>
<evidence type="ECO:0000259" key="7">
    <source>
        <dbReference type="PROSITE" id="PS50847"/>
    </source>
</evidence>
<dbReference type="Gene3D" id="2.60.40.10">
    <property type="entry name" value="Immunoglobulins"/>
    <property type="match status" value="2"/>
</dbReference>
<dbReference type="PANTHER" id="PTHR45661:SF3">
    <property type="entry name" value="IG-LIKE DOMAIN-CONTAINING PROTEIN"/>
    <property type="match status" value="1"/>
</dbReference>
<keyword evidence="6" id="KW-0812">Transmembrane</keyword>
<dbReference type="EMBL" id="JBHTOJ010000017">
    <property type="protein sequence ID" value="MFD1420934.1"/>
    <property type="molecule type" value="Genomic_DNA"/>
</dbReference>
<feature type="transmembrane region" description="Helical" evidence="6">
    <location>
        <begin position="1540"/>
        <end position="1558"/>
    </location>
</feature>
<evidence type="ECO:0000256" key="5">
    <source>
        <dbReference type="SAM" id="MobiDB-lite"/>
    </source>
</evidence>
<dbReference type="Pfam" id="PF03382">
    <property type="entry name" value="DUF285"/>
    <property type="match status" value="5"/>
</dbReference>
<dbReference type="InterPro" id="IPR032675">
    <property type="entry name" value="LRR_dom_sf"/>
</dbReference>
<dbReference type="RefSeq" id="WP_171001591.1">
    <property type="nucleotide sequence ID" value="NZ_BJDL01000021.1"/>
</dbReference>
<dbReference type="InterPro" id="IPR022263">
    <property type="entry name" value="KxYKxGKxW"/>
</dbReference>
<evidence type="ECO:0000256" key="4">
    <source>
        <dbReference type="ARBA" id="ARBA00023088"/>
    </source>
</evidence>
<feature type="compositionally biased region" description="Basic and acidic residues" evidence="5">
    <location>
        <begin position="64"/>
        <end position="88"/>
    </location>
</feature>
<reference evidence="9" key="1">
    <citation type="journal article" date="2019" name="Int. J. Syst. Evol. Microbiol.">
        <title>The Global Catalogue of Microorganisms (GCM) 10K type strain sequencing project: providing services to taxonomists for standard genome sequencing and annotation.</title>
        <authorList>
            <consortium name="The Broad Institute Genomics Platform"/>
            <consortium name="The Broad Institute Genome Sequencing Center for Infectious Disease"/>
            <person name="Wu L."/>
            <person name="Ma J."/>
        </authorList>
    </citation>
    <scope>NUCLEOTIDE SEQUENCE [LARGE SCALE GENOMIC DNA]</scope>
    <source>
        <strain evidence="9">CCM 8931</strain>
    </source>
</reference>
<dbReference type="NCBIfam" id="TIGR01167">
    <property type="entry name" value="LPXTG_anchor"/>
    <property type="match status" value="1"/>
</dbReference>
<dbReference type="Pfam" id="PF19258">
    <property type="entry name" value="KxYKxGKxW_sig"/>
    <property type="match status" value="1"/>
</dbReference>
<feature type="domain" description="Gram-positive cocci surface proteins LPxTG" evidence="7">
    <location>
        <begin position="1530"/>
        <end position="1563"/>
    </location>
</feature>
<feature type="compositionally biased region" description="Polar residues" evidence="5">
    <location>
        <begin position="1509"/>
        <end position="1536"/>
    </location>
</feature>
<keyword evidence="1" id="KW-0134">Cell wall</keyword>
<dbReference type="NCBIfam" id="TIGR02167">
    <property type="entry name" value="Liste_lipo_26"/>
    <property type="match status" value="3"/>
</dbReference>
<keyword evidence="9" id="KW-1185">Reference proteome</keyword>
<comment type="caution">
    <text evidence="8">The sequence shown here is derived from an EMBL/GenBank/DDBJ whole genome shotgun (WGS) entry which is preliminary data.</text>
</comment>
<feature type="compositionally biased region" description="Polar residues" evidence="5">
    <location>
        <begin position="141"/>
        <end position="162"/>
    </location>
</feature>
<keyword evidence="2" id="KW-0964">Secreted</keyword>
<dbReference type="Proteomes" id="UP001597188">
    <property type="component" value="Unassembled WGS sequence"/>
</dbReference>
<accession>A0ABW4C398</accession>
<evidence type="ECO:0000256" key="2">
    <source>
        <dbReference type="ARBA" id="ARBA00022525"/>
    </source>
</evidence>
<protein>
    <submittedName>
        <fullName evidence="8">BspA family leucine-rich repeat surface protein</fullName>
    </submittedName>
</protein>
<feature type="compositionally biased region" description="Basic and acidic residues" evidence="5">
    <location>
        <begin position="1473"/>
        <end position="1490"/>
    </location>
</feature>
<evidence type="ECO:0000256" key="3">
    <source>
        <dbReference type="ARBA" id="ARBA00022729"/>
    </source>
</evidence>
<dbReference type="InterPro" id="IPR053139">
    <property type="entry name" value="Surface_bspA-like"/>
</dbReference>
<sequence length="1563" mass="171874">MNMGRDTKLHYKMYKKGRAWIFAGILVMSWGVSSQTARADTASSDKSVSDIVTVTSKTNQLTDQRVELSADQDKPVIQDETKSDEISHKSNVQGTSEADVDAEQKNSIDESDTQSTSSEDEKTVPENPEDEDKVSDDHDGAQNTPKTDIEDNSNVVTQSKGEINTKKAGPGEYEPEQVDTNKITIQSREVTNPKLRSEGIASVNKVAVKDNQVSAVTGVDTSMVPDTALDSGVIGDCTWYINDGELHLVGGTFDGSTSSGNWAWRKDFDQWPNVVNKISIDGEVIASKSLSRMFEGFVGNTIEGLDNLKTDNVTDMSSMFAGDYNVKNIDISMWNISNVVSMQAIFLYCYGLVEVDLPKSINKSLQTSARMFEDDYNLVKVNFNGFTFANVSENTRTFFDCSAITSFGDYVFDLKGSCSRFFGSCSGLESVNVNLIGDKSNTINVIGLFLDCQSLKTIHYKNETPAFIGAIETMFYGCNSLVDFGFNHFNTSQCTSFAGLFAECTSVKTVDLSSLDMSSLIAIDSLFSGCTSLEQIDLMPFASKSIFSLTRLFENCSSLKTVDLTPLHVDEANSLDYMFSGCTSLTVLDLSPFVENKFSNLESVSGMFQGCTGLSSLSLDFLKDVELRYVDHLFDGCNNLKQIDLTPINSGSLTSTSGMFKDCTDLTTINLLSLNVENVINMSSMFSGCTGLQDLDFSSFKANVVSDLSYMFEGCTGLKSIKMPVINLESIREMDGMFLDCTQLKSATIGSELSEYKSLYSTIEMFRNCRSLELFSFGKIDSPYLRQMDATFSGCESLEQFKLTALNTENLRTIDNMFDDCLSLKQVDLSNLKAPFLNSMRGAFAFCNSLENVNLANIQIGGDADLMFLFFNDLNLRSVDFTDFAVDGMMNMSFTFSNCRNLEQLDLSSLKTDGIDMLAYTFANCDSLRKINLGNLDTSSTNYFWGTFLNDGSLSELDLSYFDMRNAQPLGMKLSEKVLAIDTPEKLSEMLDSVEGEKKYIESDHTYSPIENLLQGTTNLGKLTLGPNTVLSDIDGNAGLSATNAETYTGYWLNQMTAETLTTDNLYASDQTRTEPVTYLRTVEPTINLKKTQVPITIGKTNTWSASNNISSSSDELGNPADKIVVTWNKPLDLTSPGKYTVTYAYKTADGAYTATNQATLIVGYPIEIKLKSTDISMYIGLKNATWTPANNVLTATDELGKSIKEKLDYQVTPILARSRSNQLDMTQPGRYRIDYLYNGNIISSAFLTLLKSKAAVDAIDSVLIADPKTTWNSTLHQPTAIDEDGQVVTTIKTSIVDQASGENVSAINTHRAGNYQITFSFVDGVENRVYKVVNLKILANQATIKTKDSQLTVGAQWHAKDNFVSATDYTGKPITIDDLKVDGTVNWQKPGQYLVHYMYDKNPELTPITKTALITVAAAVTPVDPGDSGGHVQPDPEPVYPEVVPEQTNKDPQSNPEPVIDVDTGKSVKPTTEIKSKLKPETNVRKADLQQEAESNSNVAAVKPRVSNKLNTDNQQLSSANGQKSSQLLPQTNDSRPSTWISLLGINLLGLMGLLGFRRKTR</sequence>
<dbReference type="Pfam" id="PF07523">
    <property type="entry name" value="Big_3"/>
    <property type="match status" value="1"/>
</dbReference>
<dbReference type="InterPro" id="IPR019931">
    <property type="entry name" value="LPXTG_anchor"/>
</dbReference>
<evidence type="ECO:0000256" key="6">
    <source>
        <dbReference type="SAM" id="Phobius"/>
    </source>
</evidence>
<evidence type="ECO:0000313" key="8">
    <source>
        <dbReference type="EMBL" id="MFD1420934.1"/>
    </source>
</evidence>
<dbReference type="Gene3D" id="3.80.10.10">
    <property type="entry name" value="Ribonuclease Inhibitor"/>
    <property type="match status" value="3"/>
</dbReference>
<dbReference type="NCBIfam" id="TIGR03715">
    <property type="entry name" value="KxYKxGKxW"/>
    <property type="match status" value="1"/>
</dbReference>